<keyword evidence="5" id="KW-1185">Reference proteome</keyword>
<sequence length="191" mass="22072">MVEEVHTYVQEVTTEDEQFLVQITPPANIKGLRVTVKKPSSRAKKENEGDSDDTDESSYFDEMGEKVEQTPYKKKFTAPGEYVIMVTNASKKTIYYSMSCYVSKKERETDAGIDQLRDVLHTLSTHMDNLRSENYYYNTQQNKNIEEAKTIRRMVNLLILFPVLTILVGWAKHAIIRGMVKPSKKKFSKVF</sequence>
<keyword evidence="2" id="KW-0812">Transmembrane</keyword>
<comment type="caution">
    <text evidence="4">The sequence shown here is derived from an EMBL/GenBank/DDBJ whole genome shotgun (WGS) entry which is preliminary data.</text>
</comment>
<accession>A0A1Y1S7C8</accession>
<proteinExistence type="predicted"/>
<organism evidence="4 5">
    <name type="scientific">Enterospora canceri</name>
    <dbReference type="NCBI Taxonomy" id="1081671"/>
    <lineage>
        <taxon>Eukaryota</taxon>
        <taxon>Fungi</taxon>
        <taxon>Fungi incertae sedis</taxon>
        <taxon>Microsporidia</taxon>
        <taxon>Enterocytozoonidae</taxon>
        <taxon>Enterospora</taxon>
    </lineage>
</organism>
<reference evidence="4 5" key="1">
    <citation type="journal article" date="2017" name="Environ. Microbiol.">
        <title>Decay of the glycolytic pathway and adaptation to intranuclear parasitism within Enterocytozoonidae microsporidia.</title>
        <authorList>
            <person name="Wiredu Boakye D."/>
            <person name="Jaroenlak P."/>
            <person name="Prachumwat A."/>
            <person name="Williams T.A."/>
            <person name="Bateman K.S."/>
            <person name="Itsathitphaisarn O."/>
            <person name="Sritunyalucksana K."/>
            <person name="Paszkiewicz K.H."/>
            <person name="Moore K.A."/>
            <person name="Stentiford G.D."/>
            <person name="Williams B.A."/>
        </authorList>
    </citation>
    <scope>NUCLEOTIDE SEQUENCE [LARGE SCALE GENOMIC DNA]</scope>
    <source>
        <strain evidence="4 5">GB1</strain>
    </source>
</reference>
<evidence type="ECO:0000256" key="2">
    <source>
        <dbReference type="SAM" id="Phobius"/>
    </source>
</evidence>
<evidence type="ECO:0000256" key="1">
    <source>
        <dbReference type="SAM" id="MobiDB-lite"/>
    </source>
</evidence>
<name>A0A1Y1S7C8_9MICR</name>
<evidence type="ECO:0000313" key="5">
    <source>
        <dbReference type="Proteomes" id="UP000192639"/>
    </source>
</evidence>
<feature type="domain" description="GOLD" evidence="3">
    <location>
        <begin position="65"/>
        <end position="176"/>
    </location>
</feature>
<evidence type="ECO:0000313" key="4">
    <source>
        <dbReference type="EMBL" id="ORD94334.1"/>
    </source>
</evidence>
<protein>
    <recommendedName>
        <fullName evidence="3">GOLD domain-containing protein</fullName>
    </recommendedName>
</protein>
<keyword evidence="2" id="KW-0472">Membrane</keyword>
<feature type="transmembrane region" description="Helical" evidence="2">
    <location>
        <begin position="154"/>
        <end position="176"/>
    </location>
</feature>
<dbReference type="VEuPathDB" id="MicrosporidiaDB:ECANGB1_874"/>
<dbReference type="InterPro" id="IPR009038">
    <property type="entry name" value="GOLD_dom"/>
</dbReference>
<feature type="region of interest" description="Disordered" evidence="1">
    <location>
        <begin position="35"/>
        <end position="64"/>
    </location>
</feature>
<dbReference type="OrthoDB" id="2195357at2759"/>
<dbReference type="AlphaFoldDB" id="A0A1Y1S7C8"/>
<evidence type="ECO:0000259" key="3">
    <source>
        <dbReference type="Pfam" id="PF01105"/>
    </source>
</evidence>
<keyword evidence="2" id="KW-1133">Transmembrane helix</keyword>
<dbReference type="Proteomes" id="UP000192639">
    <property type="component" value="Unassembled WGS sequence"/>
</dbReference>
<dbReference type="EMBL" id="LWDP01000024">
    <property type="protein sequence ID" value="ORD94334.1"/>
    <property type="molecule type" value="Genomic_DNA"/>
</dbReference>
<gene>
    <name evidence="4" type="ORF">ECANGB1_874</name>
</gene>
<feature type="compositionally biased region" description="Acidic residues" evidence="1">
    <location>
        <begin position="49"/>
        <end position="59"/>
    </location>
</feature>
<dbReference type="Pfam" id="PF01105">
    <property type="entry name" value="EMP24_GP25L"/>
    <property type="match status" value="1"/>
</dbReference>